<name>A0A0C2WCY4_RHOER</name>
<dbReference type="EMBL" id="JAECSB010000099">
    <property type="protein sequence ID" value="MBH5147415.1"/>
    <property type="molecule type" value="Genomic_DNA"/>
</dbReference>
<feature type="domain" description="ABM" evidence="1">
    <location>
        <begin position="2"/>
        <end position="91"/>
    </location>
</feature>
<protein>
    <submittedName>
        <fullName evidence="2">Antibiotic biosynthesis monooxygenase</fullName>
        <ecNumber evidence="3">1.14.-.-</ecNumber>
    </submittedName>
</protein>
<evidence type="ECO:0000313" key="4">
    <source>
        <dbReference type="Proteomes" id="UP000627573"/>
    </source>
</evidence>
<dbReference type="InterPro" id="IPR007138">
    <property type="entry name" value="ABM_dom"/>
</dbReference>
<sequence length="98" mass="11530">MILEHAVLQVDPSQSARFEAAFDVARTIISEVPGFIRLRLSHCLESPERYLLLVEWEDVESHTIGFRQSTGYEKWRELLHHFYEPFPTVEHYSTVLEV</sequence>
<organism evidence="2 4">
    <name type="scientific">Rhodococcus erythropolis</name>
    <name type="common">Arthrobacter picolinophilus</name>
    <dbReference type="NCBI Taxonomy" id="1833"/>
    <lineage>
        <taxon>Bacteria</taxon>
        <taxon>Bacillati</taxon>
        <taxon>Actinomycetota</taxon>
        <taxon>Actinomycetes</taxon>
        <taxon>Mycobacteriales</taxon>
        <taxon>Nocardiaceae</taxon>
        <taxon>Rhodococcus</taxon>
        <taxon>Rhodococcus erythropolis group</taxon>
    </lineage>
</organism>
<reference evidence="3" key="2">
    <citation type="submission" date="2023-08" db="EMBL/GenBank/DDBJ databases">
        <title>Isolation and Characterization of Rhodococcus erythropolis MGMM8.</title>
        <authorList>
            <person name="Diabankana R.G.C."/>
            <person name="Afordoanyi D.M."/>
            <person name="Validov S.Z."/>
        </authorList>
    </citation>
    <scope>NUCLEOTIDE SEQUENCE</scope>
    <source>
        <strain evidence="3">MGMM8</strain>
    </source>
</reference>
<reference evidence="2 4" key="1">
    <citation type="submission" date="2020-12" db="EMBL/GenBank/DDBJ databases">
        <title>Draft genome sequence of furan degrading bacterial strain FUR100.</title>
        <authorList>
            <person name="Woiski C."/>
        </authorList>
    </citation>
    <scope>NUCLEOTIDE SEQUENCE [LARGE SCALE GENOMIC DNA]</scope>
    <source>
        <strain evidence="2 4">FUR100</strain>
    </source>
</reference>
<dbReference type="EC" id="1.14.-.-" evidence="3"/>
<dbReference type="InterPro" id="IPR011008">
    <property type="entry name" value="Dimeric_a/b-barrel"/>
</dbReference>
<dbReference type="Proteomes" id="UP000627573">
    <property type="component" value="Unassembled WGS sequence"/>
</dbReference>
<dbReference type="OMA" id="DHMVHFR"/>
<gene>
    <name evidence="2" type="ORF">I3517_32920</name>
    <name evidence="3" type="ORF">QIE55_17450</name>
</gene>
<dbReference type="KEGG" id="reb:XU06_16720"/>
<keyword evidence="3" id="KW-0560">Oxidoreductase</keyword>
<dbReference type="Pfam" id="PF03992">
    <property type="entry name" value="ABM"/>
    <property type="match status" value="1"/>
</dbReference>
<evidence type="ECO:0000313" key="2">
    <source>
        <dbReference type="EMBL" id="MBH5147415.1"/>
    </source>
</evidence>
<dbReference type="PROSITE" id="PS51725">
    <property type="entry name" value="ABM"/>
    <property type="match status" value="1"/>
</dbReference>
<dbReference type="GO" id="GO:0004497">
    <property type="term" value="F:monooxygenase activity"/>
    <property type="evidence" value="ECO:0007669"/>
    <property type="project" value="UniProtKB-KW"/>
</dbReference>
<dbReference type="RefSeq" id="WP_020908105.1">
    <property type="nucleotide sequence ID" value="NZ_BHXB01000001.1"/>
</dbReference>
<dbReference type="Proteomes" id="UP001230933">
    <property type="component" value="Chromosome"/>
</dbReference>
<keyword evidence="2" id="KW-0503">Monooxygenase</keyword>
<dbReference type="EMBL" id="CP124545">
    <property type="protein sequence ID" value="WGV47354.1"/>
    <property type="molecule type" value="Genomic_DNA"/>
</dbReference>
<evidence type="ECO:0000259" key="1">
    <source>
        <dbReference type="PROSITE" id="PS51725"/>
    </source>
</evidence>
<evidence type="ECO:0000313" key="3">
    <source>
        <dbReference type="EMBL" id="WGV47354.1"/>
    </source>
</evidence>
<keyword evidence="4" id="KW-1185">Reference proteome</keyword>
<dbReference type="AlphaFoldDB" id="A0A0C2WCY4"/>
<dbReference type="Gene3D" id="3.30.70.100">
    <property type="match status" value="1"/>
</dbReference>
<dbReference type="SUPFAM" id="SSF54909">
    <property type="entry name" value="Dimeric alpha+beta barrel"/>
    <property type="match status" value="1"/>
</dbReference>
<accession>A0A0C2WCY4</accession>
<proteinExistence type="predicted"/>